<reference evidence="5 6" key="1">
    <citation type="journal article" date="2009" name="Science">
        <title>Green evolution and dynamic adaptations revealed by genomes of the marine picoeukaryotes Micromonas.</title>
        <authorList>
            <person name="Worden A.Z."/>
            <person name="Lee J.H."/>
            <person name="Mock T."/>
            <person name="Rouze P."/>
            <person name="Simmons M.P."/>
            <person name="Aerts A.L."/>
            <person name="Allen A.E."/>
            <person name="Cuvelier M.L."/>
            <person name="Derelle E."/>
            <person name="Everett M.V."/>
            <person name="Foulon E."/>
            <person name="Grimwood J."/>
            <person name="Gundlach H."/>
            <person name="Henrissat B."/>
            <person name="Napoli C."/>
            <person name="McDonald S.M."/>
            <person name="Parker M.S."/>
            <person name="Rombauts S."/>
            <person name="Salamov A."/>
            <person name="Von Dassow P."/>
            <person name="Badger J.H."/>
            <person name="Coutinho P.M."/>
            <person name="Demir E."/>
            <person name="Dubchak I."/>
            <person name="Gentemann C."/>
            <person name="Eikrem W."/>
            <person name="Gready J.E."/>
            <person name="John U."/>
            <person name="Lanier W."/>
            <person name="Lindquist E.A."/>
            <person name="Lucas S."/>
            <person name="Mayer K.F."/>
            <person name="Moreau H."/>
            <person name="Not F."/>
            <person name="Otillar R."/>
            <person name="Panaud O."/>
            <person name="Pangilinan J."/>
            <person name="Paulsen I."/>
            <person name="Piegu B."/>
            <person name="Poliakov A."/>
            <person name="Robbens S."/>
            <person name="Schmutz J."/>
            <person name="Toulza E."/>
            <person name="Wyss T."/>
            <person name="Zelensky A."/>
            <person name="Zhou K."/>
            <person name="Armbrust E.V."/>
            <person name="Bhattacharya D."/>
            <person name="Goodenough U.W."/>
            <person name="Van de Peer Y."/>
            <person name="Grigoriev I.V."/>
        </authorList>
    </citation>
    <scope>NUCLEOTIDE SEQUENCE [LARGE SCALE GENOMIC DNA]</scope>
    <source>
        <strain evidence="5 6">CCMP1545</strain>
    </source>
</reference>
<sequence length="226" mass="25901">MSFNLGDTSVNTSLKYGLNPAASKKKTAVRKKPILAAFAAGDDDDDDANATHRERANAEVLRQQAAAKRAQKARELHSAALAEDPSVFDYDGHFDGFQDARKQKIARADEERTERKSRYIQSLIEKQKEREREDAIVYERRLLKERQKEDHLYGDKEKFVTAAYKKKLEEDAKWLAQEKIDDAREAADDVSKKTDLSGFYFNLMSRVRSISHWFPYDRVGVVNADP</sequence>
<dbReference type="OMA" id="THRERAN"/>
<evidence type="ECO:0000256" key="3">
    <source>
        <dbReference type="SAM" id="MobiDB-lite"/>
    </source>
</evidence>
<dbReference type="EMBL" id="GG663747">
    <property type="protein sequence ID" value="EEH53039.1"/>
    <property type="molecule type" value="Genomic_DNA"/>
</dbReference>
<dbReference type="KEGG" id="mpp:MICPUCDRAFT_52791"/>
<feature type="domain" description="Nuclear speckle splicing regulatory protein 1 N-terminal" evidence="4">
    <location>
        <begin position="74"/>
        <end position="193"/>
    </location>
</feature>
<gene>
    <name evidence="5" type="ORF">MICPUCDRAFT_52791</name>
</gene>
<dbReference type="GeneID" id="9688540"/>
<dbReference type="eggNOG" id="KOG2117">
    <property type="taxonomic scope" value="Eukaryota"/>
</dbReference>
<evidence type="ECO:0000256" key="1">
    <source>
        <dbReference type="ARBA" id="ARBA00010126"/>
    </source>
</evidence>
<dbReference type="InterPro" id="IPR018612">
    <property type="entry name" value="NSRP1_N"/>
</dbReference>
<organism evidence="6">
    <name type="scientific">Micromonas pusilla (strain CCMP1545)</name>
    <name type="common">Picoplanktonic green alga</name>
    <dbReference type="NCBI Taxonomy" id="564608"/>
    <lineage>
        <taxon>Eukaryota</taxon>
        <taxon>Viridiplantae</taxon>
        <taxon>Chlorophyta</taxon>
        <taxon>Mamiellophyceae</taxon>
        <taxon>Mamiellales</taxon>
        <taxon>Mamiellaceae</taxon>
        <taxon>Micromonas</taxon>
    </lineage>
</organism>
<dbReference type="PANTHER" id="PTHR30060:SF0">
    <property type="entry name" value="COILED-COIL PROTEIN (DUF2040)-RELATED"/>
    <property type="match status" value="1"/>
</dbReference>
<keyword evidence="2" id="KW-0175">Coiled coil</keyword>
<dbReference type="STRING" id="564608.C1N541"/>
<proteinExistence type="inferred from homology"/>
<evidence type="ECO:0000313" key="6">
    <source>
        <dbReference type="Proteomes" id="UP000001876"/>
    </source>
</evidence>
<keyword evidence="6" id="KW-1185">Reference proteome</keyword>
<accession>C1N541</accession>
<dbReference type="RefSeq" id="XP_003063100.1">
    <property type="nucleotide sequence ID" value="XM_003063054.1"/>
</dbReference>
<dbReference type="OrthoDB" id="498844at2759"/>
<feature type="region of interest" description="Disordered" evidence="3">
    <location>
        <begin position="40"/>
        <end position="59"/>
    </location>
</feature>
<name>C1N541_MICPC</name>
<evidence type="ECO:0000256" key="2">
    <source>
        <dbReference type="ARBA" id="ARBA00023054"/>
    </source>
</evidence>
<comment type="similarity">
    <text evidence="1">Belongs to the NSRP1 family.</text>
</comment>
<dbReference type="Pfam" id="PF09745">
    <property type="entry name" value="NSRP1_N"/>
    <property type="match status" value="1"/>
</dbReference>
<dbReference type="PANTHER" id="PTHR30060">
    <property type="entry name" value="INNER MEMBRANE PROTEIN"/>
    <property type="match status" value="1"/>
</dbReference>
<protein>
    <submittedName>
        <fullName evidence="5">Predicted protein</fullName>
    </submittedName>
</protein>
<dbReference type="GO" id="GO:0000381">
    <property type="term" value="P:regulation of alternative mRNA splicing, via spliceosome"/>
    <property type="evidence" value="ECO:0007669"/>
    <property type="project" value="InterPro"/>
</dbReference>
<evidence type="ECO:0000313" key="5">
    <source>
        <dbReference type="EMBL" id="EEH53039.1"/>
    </source>
</evidence>
<dbReference type="Proteomes" id="UP000001876">
    <property type="component" value="Unassembled WGS sequence"/>
</dbReference>
<dbReference type="AlphaFoldDB" id="C1N541"/>
<evidence type="ECO:0000259" key="4">
    <source>
        <dbReference type="Pfam" id="PF09745"/>
    </source>
</evidence>